<proteinExistence type="predicted"/>
<name>A0ABW0RYQ7_9BURK</name>
<dbReference type="EMBL" id="JBHSMZ010000004">
    <property type="protein sequence ID" value="MFC5548167.1"/>
    <property type="molecule type" value="Genomic_DNA"/>
</dbReference>
<accession>A0ABW0RYQ7</accession>
<gene>
    <name evidence="1" type="ORF">ACFPO9_06525</name>
</gene>
<evidence type="ECO:0000313" key="2">
    <source>
        <dbReference type="Proteomes" id="UP001596086"/>
    </source>
</evidence>
<organism evidence="1 2">
    <name type="scientific">Massilia aerilata</name>
    <dbReference type="NCBI Taxonomy" id="453817"/>
    <lineage>
        <taxon>Bacteria</taxon>
        <taxon>Pseudomonadati</taxon>
        <taxon>Pseudomonadota</taxon>
        <taxon>Betaproteobacteria</taxon>
        <taxon>Burkholderiales</taxon>
        <taxon>Oxalobacteraceae</taxon>
        <taxon>Telluria group</taxon>
        <taxon>Massilia</taxon>
    </lineage>
</organism>
<evidence type="ECO:0000313" key="1">
    <source>
        <dbReference type="EMBL" id="MFC5548167.1"/>
    </source>
</evidence>
<dbReference type="RefSeq" id="WP_379768630.1">
    <property type="nucleotide sequence ID" value="NZ_JBHSMZ010000004.1"/>
</dbReference>
<dbReference type="Proteomes" id="UP001596086">
    <property type="component" value="Unassembled WGS sequence"/>
</dbReference>
<keyword evidence="2" id="KW-1185">Reference proteome</keyword>
<protein>
    <submittedName>
        <fullName evidence="1">Uncharacterized protein</fullName>
    </submittedName>
</protein>
<sequence length="130" mass="14287">MDIVPSILSAIYSAAVHIKEVGPLTVEALFAAVDFGSGSAPKSRLKYAFEINWLHQTQDGKIDLTESTKQHFAPKHQSAPYVGQKAPAAYRGNIYATNGLSAKYRLNSRGTRDDIPAWSIREKPSFHTKA</sequence>
<reference evidence="2" key="1">
    <citation type="journal article" date="2019" name="Int. J. Syst. Evol. Microbiol.">
        <title>The Global Catalogue of Microorganisms (GCM) 10K type strain sequencing project: providing services to taxonomists for standard genome sequencing and annotation.</title>
        <authorList>
            <consortium name="The Broad Institute Genomics Platform"/>
            <consortium name="The Broad Institute Genome Sequencing Center for Infectious Disease"/>
            <person name="Wu L."/>
            <person name="Ma J."/>
        </authorList>
    </citation>
    <scope>NUCLEOTIDE SEQUENCE [LARGE SCALE GENOMIC DNA]</scope>
    <source>
        <strain evidence="2">CGMCC 4.5798</strain>
    </source>
</reference>
<comment type="caution">
    <text evidence="1">The sequence shown here is derived from an EMBL/GenBank/DDBJ whole genome shotgun (WGS) entry which is preliminary data.</text>
</comment>